<dbReference type="SMART" id="SM00409">
    <property type="entry name" value="IG"/>
    <property type="match status" value="7"/>
</dbReference>
<dbReference type="FunFam" id="2.60.40.10:FF:000127">
    <property type="entry name" value="titin isoform X1"/>
    <property type="match status" value="1"/>
</dbReference>
<evidence type="ECO:0000259" key="10">
    <source>
        <dbReference type="PROSITE" id="PS50853"/>
    </source>
</evidence>
<comment type="subcellular location">
    <subcellularLocation>
        <location evidence="2">Cytoplasm</location>
    </subcellularLocation>
    <subcellularLocation>
        <location evidence="1">Nucleus</location>
    </subcellularLocation>
</comment>
<name>A0A8C0J1F9_CHEAB</name>
<dbReference type="Gene3D" id="2.60.40.10">
    <property type="entry name" value="Immunoglobulins"/>
    <property type="match status" value="11"/>
</dbReference>
<protein>
    <recommendedName>
        <fullName evidence="13">Titin</fullName>
    </recommendedName>
</protein>
<evidence type="ECO:0000256" key="1">
    <source>
        <dbReference type="ARBA" id="ARBA00004123"/>
    </source>
</evidence>
<dbReference type="SUPFAM" id="SSF49265">
    <property type="entry name" value="Fibronectin type III"/>
    <property type="match status" value="2"/>
</dbReference>
<dbReference type="Pfam" id="PF07679">
    <property type="entry name" value="I-set"/>
    <property type="match status" value="7"/>
</dbReference>
<dbReference type="PROSITE" id="PS50853">
    <property type="entry name" value="FN3"/>
    <property type="match status" value="3"/>
</dbReference>
<dbReference type="GeneTree" id="ENSGT01110000267173"/>
<keyword evidence="6" id="KW-1015">Disulfide bond</keyword>
<evidence type="ECO:0000313" key="12">
    <source>
        <dbReference type="Proteomes" id="UP000694404"/>
    </source>
</evidence>
<feature type="domain" description="Ig-like" evidence="9">
    <location>
        <begin position="422"/>
        <end position="501"/>
    </location>
</feature>
<evidence type="ECO:0000256" key="7">
    <source>
        <dbReference type="ARBA" id="ARBA00023242"/>
    </source>
</evidence>
<dbReference type="SMART" id="SM00408">
    <property type="entry name" value="IGc2"/>
    <property type="match status" value="7"/>
</dbReference>
<dbReference type="Proteomes" id="UP000694404">
    <property type="component" value="Unplaced"/>
</dbReference>
<sequence>VPNPPPKNLKWPPSTVFTKNLPNIEVNETDTVKFICEVSKPGAEVTWFKGDKELPEGGRYEQIADGRKRILVIHNAHLDDAGEYSCRLPSTRTTGKLKVHGKKITLVYFFTEKSGRQGYAIFFCSVYTEKNSICSPFIFTELAAEFITRPQNVEILEGEKAEFVCSISKDGFEVQWLRGNKVLEAGDKYDIISDGKKRLLVIKDSVLGDEGKYSIMVGGIKATAHLKVIGKLLFILVKKLRIITPLKDQVVKEGEELVFNCEVNTEGAKAKWYKNEEPIFDSAKSIMVHKDLVYTLRIRDAHFADQATYTVSLSNARGEHVKSSAALTVLEEDLRIVVPLEDIETMEKKSVTFWCKVNRLNVTLQWTKNGEEVTFDRRILYKVDKYKHSLIIKDCGFIDEGEYTVTAGQDKSVAELLITEAPADFIEHLRDQTVTEFDDAVFTCQLSKEKASVKWYKNGREIREDKKYHEFAIWGNSMNTLIVSDSYTTPITFSELESVLNMQEVYLIVLKTLNTHLPHWSSLAAPRIKTADQNLVVDVGKPLTMVVPYDAYPKAEAEWLKEDESLPTHTVDTTADSTTFKILEAKKSDKGRYKIILQNKHGKAEAHINVNVIEVTETYDGEVSLAWEEPESDGGSKIIGYVVERRDIKRKTWILATDHADSCEYTVTGLQRGGVEYLFRVSAKNRVGTGEPVETDTPVEAKSKFEVIDVNRFGASLTWEPPEYDGGSPITGYIVELRDKGSIRWEPAMTTAAHELAATMTDVVENKEYYFRVRAQNQIGVGKPSAATRAEPVTTTESLQKMQLAPEIFLDVKLLAGLTVKAGTKIELPATIKGRPEPRITWTKADKILKPDDRITIETKPNHSSVTITDSKRSDSGTYIIEAVNSNKPGPPAAFDISDITNESCFLTWNPPRDDGGSKITNYVVERRATDSEVWHKMSSTIKGTNFKAVNLTPHKEYIFRVSAENMYGVGEPVQHSPIIAKYSFGKLINLMLSLLCTFTKKLSIPVPFRAVPSPTITWHKGGKEVKAGDRTTMKSNYTSALLEVTNSVHADAGVYTITLENKLGSTTGSVNVKVIGN</sequence>
<keyword evidence="8" id="KW-0393">Immunoglobulin domain</keyword>
<dbReference type="Pfam" id="PF00041">
    <property type="entry name" value="fn3"/>
    <property type="match status" value="3"/>
</dbReference>
<accession>A0A8C0J1F9</accession>
<dbReference type="FunFam" id="2.60.40.10:FF:000002">
    <property type="entry name" value="Titin a"/>
    <property type="match status" value="1"/>
</dbReference>
<evidence type="ECO:0000256" key="4">
    <source>
        <dbReference type="ARBA" id="ARBA00022490"/>
    </source>
</evidence>
<evidence type="ECO:0000259" key="9">
    <source>
        <dbReference type="PROSITE" id="PS50835"/>
    </source>
</evidence>
<dbReference type="PRINTS" id="PR00014">
    <property type="entry name" value="FNTYPEIII"/>
</dbReference>
<dbReference type="InterPro" id="IPR050964">
    <property type="entry name" value="Striated_Muscle_Regulatory"/>
</dbReference>
<proteinExistence type="inferred from homology"/>
<reference evidence="11" key="1">
    <citation type="submission" date="2025-08" db="UniProtKB">
        <authorList>
            <consortium name="Ensembl"/>
        </authorList>
    </citation>
    <scope>IDENTIFICATION</scope>
</reference>
<dbReference type="FunFam" id="2.60.40.10:FF:000050">
    <property type="entry name" value="Titin isoform B"/>
    <property type="match status" value="2"/>
</dbReference>
<dbReference type="OMA" id="EICIDAY"/>
<dbReference type="InterPro" id="IPR003598">
    <property type="entry name" value="Ig_sub2"/>
</dbReference>
<evidence type="ECO:0000313" key="11">
    <source>
        <dbReference type="Ensembl" id="ENSCABP00000025199.1"/>
    </source>
</evidence>
<evidence type="ECO:0000256" key="2">
    <source>
        <dbReference type="ARBA" id="ARBA00004496"/>
    </source>
</evidence>
<evidence type="ECO:0000256" key="6">
    <source>
        <dbReference type="ARBA" id="ARBA00023157"/>
    </source>
</evidence>
<dbReference type="InterPro" id="IPR013783">
    <property type="entry name" value="Ig-like_fold"/>
</dbReference>
<dbReference type="FunFam" id="2.60.40.10:FF:001350">
    <property type="entry name" value="titin isoform X1"/>
    <property type="match status" value="1"/>
</dbReference>
<dbReference type="InterPro" id="IPR036179">
    <property type="entry name" value="Ig-like_dom_sf"/>
</dbReference>
<evidence type="ECO:0000256" key="3">
    <source>
        <dbReference type="ARBA" id="ARBA00006692"/>
    </source>
</evidence>
<evidence type="ECO:0008006" key="13">
    <source>
        <dbReference type="Google" id="ProtNLM"/>
    </source>
</evidence>
<dbReference type="SUPFAM" id="SSF48726">
    <property type="entry name" value="Immunoglobulin"/>
    <property type="match status" value="8"/>
</dbReference>
<dbReference type="InterPro" id="IPR013098">
    <property type="entry name" value="Ig_I-set"/>
</dbReference>
<feature type="domain" description="Ig-like" evidence="9">
    <location>
        <begin position="332"/>
        <end position="419"/>
    </location>
</feature>
<dbReference type="CDD" id="cd00063">
    <property type="entry name" value="FN3"/>
    <property type="match status" value="3"/>
</dbReference>
<dbReference type="GO" id="GO:0031430">
    <property type="term" value="C:M band"/>
    <property type="evidence" value="ECO:0007669"/>
    <property type="project" value="TreeGrafter"/>
</dbReference>
<dbReference type="InterPro" id="IPR003961">
    <property type="entry name" value="FN3_dom"/>
</dbReference>
<feature type="domain" description="Fibronectin type-III" evidence="10">
    <location>
        <begin position="606"/>
        <end position="700"/>
    </location>
</feature>
<dbReference type="SMART" id="SM00060">
    <property type="entry name" value="FN3"/>
    <property type="match status" value="3"/>
</dbReference>
<evidence type="ECO:0000256" key="5">
    <source>
        <dbReference type="ARBA" id="ARBA00022737"/>
    </source>
</evidence>
<dbReference type="InterPro" id="IPR036116">
    <property type="entry name" value="FN3_sf"/>
</dbReference>
<dbReference type="AlphaFoldDB" id="A0A8C0J1F9"/>
<feature type="domain" description="Ig-like" evidence="9">
    <location>
        <begin position="13"/>
        <end position="105"/>
    </location>
</feature>
<dbReference type="FunFam" id="2.60.40.10:FF:000811">
    <property type="entry name" value="Titin a"/>
    <property type="match status" value="1"/>
</dbReference>
<dbReference type="PROSITE" id="PS50835">
    <property type="entry name" value="IG_LIKE"/>
    <property type="match status" value="7"/>
</dbReference>
<feature type="domain" description="Ig-like" evidence="9">
    <location>
        <begin position="136"/>
        <end position="214"/>
    </location>
</feature>
<dbReference type="GO" id="GO:0045214">
    <property type="term" value="P:sarcomere organization"/>
    <property type="evidence" value="ECO:0007669"/>
    <property type="project" value="TreeGrafter"/>
</dbReference>
<dbReference type="FunFam" id="2.60.40.10:FF:000031">
    <property type="entry name" value="Myosin-binding protein C, slow type"/>
    <property type="match status" value="1"/>
</dbReference>
<dbReference type="FunFam" id="2.60.40.10:FF:001434">
    <property type="entry name" value="titin isoform X1"/>
    <property type="match status" value="1"/>
</dbReference>
<feature type="domain" description="Fibronectin type-III" evidence="10">
    <location>
        <begin position="891"/>
        <end position="984"/>
    </location>
</feature>
<feature type="domain" description="Ig-like" evidence="9">
    <location>
        <begin position="238"/>
        <end position="328"/>
    </location>
</feature>
<feature type="domain" description="Fibronectin type-III" evidence="10">
    <location>
        <begin position="701"/>
        <end position="798"/>
    </location>
</feature>
<keyword evidence="4" id="KW-0963">Cytoplasm</keyword>
<keyword evidence="7" id="KW-0539">Nucleus</keyword>
<dbReference type="Ensembl" id="ENSCABT00000027621.1">
    <property type="protein sequence ID" value="ENSCABP00000025199.1"/>
    <property type="gene ID" value="ENSCABG00000018556.1"/>
</dbReference>
<reference evidence="11" key="2">
    <citation type="submission" date="2025-09" db="UniProtKB">
        <authorList>
            <consortium name="Ensembl"/>
        </authorList>
    </citation>
    <scope>IDENTIFICATION</scope>
</reference>
<keyword evidence="5" id="KW-0677">Repeat</keyword>
<dbReference type="PANTHER" id="PTHR13817:SF151">
    <property type="entry name" value="TITIN"/>
    <property type="match status" value="1"/>
</dbReference>
<keyword evidence="12" id="KW-1185">Reference proteome</keyword>
<dbReference type="FunFam" id="2.60.40.10:FF:000214">
    <property type="entry name" value="titin isoform X1"/>
    <property type="match status" value="1"/>
</dbReference>
<feature type="domain" description="Ig-like" evidence="9">
    <location>
        <begin position="986"/>
        <end position="1074"/>
    </location>
</feature>
<dbReference type="PANTHER" id="PTHR13817">
    <property type="entry name" value="TITIN"/>
    <property type="match status" value="1"/>
</dbReference>
<feature type="domain" description="Ig-like" evidence="9">
    <location>
        <begin position="806"/>
        <end position="898"/>
    </location>
</feature>
<evidence type="ECO:0000256" key="8">
    <source>
        <dbReference type="ARBA" id="ARBA00023319"/>
    </source>
</evidence>
<dbReference type="FunFam" id="2.60.40.10:FF:000012">
    <property type="entry name" value="titin isoform X1"/>
    <property type="match status" value="1"/>
</dbReference>
<dbReference type="InterPro" id="IPR007110">
    <property type="entry name" value="Ig-like_dom"/>
</dbReference>
<dbReference type="GO" id="GO:0005634">
    <property type="term" value="C:nucleus"/>
    <property type="evidence" value="ECO:0007669"/>
    <property type="project" value="UniProtKB-SubCell"/>
</dbReference>
<organism evidence="11 12">
    <name type="scientific">Chelonoidis abingdonii</name>
    <name type="common">Abingdon island giant tortoise</name>
    <name type="synonym">Testudo abingdonii</name>
    <dbReference type="NCBI Taxonomy" id="106734"/>
    <lineage>
        <taxon>Eukaryota</taxon>
        <taxon>Metazoa</taxon>
        <taxon>Chordata</taxon>
        <taxon>Craniata</taxon>
        <taxon>Vertebrata</taxon>
        <taxon>Euteleostomi</taxon>
        <taxon>Archelosauria</taxon>
        <taxon>Testudinata</taxon>
        <taxon>Testudines</taxon>
        <taxon>Cryptodira</taxon>
        <taxon>Durocryptodira</taxon>
        <taxon>Testudinoidea</taxon>
        <taxon>Testudinidae</taxon>
        <taxon>Chelonoidis</taxon>
    </lineage>
</organism>
<dbReference type="InterPro" id="IPR003599">
    <property type="entry name" value="Ig_sub"/>
</dbReference>
<comment type="similarity">
    <text evidence="3">Belongs to the protein kinase superfamily. CAMK Ser/Thr protein kinase family.</text>
</comment>